<keyword evidence="3" id="KW-1185">Reference proteome</keyword>
<dbReference type="EMBL" id="JAALDL010000020">
    <property type="protein sequence ID" value="NGN99930.1"/>
    <property type="molecule type" value="Genomic_DNA"/>
</dbReference>
<dbReference type="RefSeq" id="WP_165018115.1">
    <property type="nucleotide sequence ID" value="NZ_JAALDL010000020.1"/>
</dbReference>
<accession>A0A6M1RHU4</accession>
<dbReference type="Proteomes" id="UP000473008">
    <property type="component" value="Unassembled WGS sequence"/>
</dbReference>
<gene>
    <name evidence="2" type="ORF">G5S52_20525</name>
</gene>
<dbReference type="InterPro" id="IPR032557">
    <property type="entry name" value="DUF4935"/>
</dbReference>
<feature type="domain" description="DUF4935" evidence="1">
    <location>
        <begin position="12"/>
        <end position="181"/>
    </location>
</feature>
<reference evidence="2 3" key="1">
    <citation type="submission" date="2020-02" db="EMBL/GenBank/DDBJ databases">
        <title>The draft genome of Grimontia sedimenta sp. nov., isolated from benthic sediments near coral reefs south of Kuwait.</title>
        <authorList>
            <person name="Mahmoud H.M."/>
            <person name="Jose L."/>
            <person name="Eapen S."/>
        </authorList>
    </citation>
    <scope>NUCLEOTIDE SEQUENCE [LARGE SCALE GENOMIC DNA]</scope>
    <source>
        <strain evidence="2 3">S25</strain>
    </source>
</reference>
<sequence>MEEDIELDYGAITIDNASLKGEGYRFYEGILKQMRQFKDSPVQVIQTDIVHNEAMKHIGQEISNTRSSIERALRSANKQLKINPAQIDQARELLSVDGGELEIADQRLQKYYEWIGGKVISSSDYADLSLLMELYFETEAPFETGKDKKNEFPDAIALLSVEGWAEANDLNVIAVSQDKGWTNYSENSERITVVSSLSAALEKFQPHNEVANIIASIREDSLLDEPNHILEQITSAISDSLDGADIDIEASSSFYYEYGDVYATYHDHDFETDENGLVKVNIIRITDELITLKVTAIVECVVHASFDFSVRDSIDKDYVGMGGASCEMESSYKTDVVITLAGDFSDGIDNIDAEEIEVMETLGYADFGEVEPDWRSYEDEL</sequence>
<evidence type="ECO:0000259" key="1">
    <source>
        <dbReference type="Pfam" id="PF16289"/>
    </source>
</evidence>
<name>A0A6M1RHU4_9GAMM</name>
<comment type="caution">
    <text evidence="2">The sequence shown here is derived from an EMBL/GenBank/DDBJ whole genome shotgun (WGS) entry which is preliminary data.</text>
</comment>
<evidence type="ECO:0000313" key="3">
    <source>
        <dbReference type="Proteomes" id="UP000473008"/>
    </source>
</evidence>
<proteinExistence type="predicted"/>
<dbReference type="AlphaFoldDB" id="A0A6M1RHU4"/>
<evidence type="ECO:0000313" key="2">
    <source>
        <dbReference type="EMBL" id="NGN99930.1"/>
    </source>
</evidence>
<protein>
    <submittedName>
        <fullName evidence="2">DUF4935 domain-containing protein</fullName>
    </submittedName>
</protein>
<dbReference type="Pfam" id="PF16289">
    <property type="entry name" value="PIN_12"/>
    <property type="match status" value="1"/>
</dbReference>
<organism evidence="2 3">
    <name type="scientific">Grimontia sedimenti</name>
    <dbReference type="NCBI Taxonomy" id="2711294"/>
    <lineage>
        <taxon>Bacteria</taxon>
        <taxon>Pseudomonadati</taxon>
        <taxon>Pseudomonadota</taxon>
        <taxon>Gammaproteobacteria</taxon>
        <taxon>Vibrionales</taxon>
        <taxon>Vibrionaceae</taxon>
        <taxon>Grimontia</taxon>
    </lineage>
</organism>